<dbReference type="PANTHER" id="PTHR24376:SF235">
    <property type="entry name" value="C2H2-TYPE DOMAIN-CONTAINING PROTEIN"/>
    <property type="match status" value="1"/>
</dbReference>
<name>A0A8J5MRW1_HOMAM</name>
<feature type="compositionally biased region" description="Basic and acidic residues" evidence="8">
    <location>
        <begin position="384"/>
        <end position="402"/>
    </location>
</feature>
<sequence length="1175" mass="133580">MCMEHTIMAEEDFVHFDEGNVFDGERLPVSAVHTLDGESLVVMKYEKDSFEETPIKTEAVGEILLPPPTDVITPGDHTEVNAITEESILVSSTPDLAKLPTLEVTINHTGSSHAHNTESRRVAVYKHALSGEQIVLSEEEKHPKAPQELNEMLVLDDGNSVVSLQKSVVDEYRRKTKYYGPLKAAVERVKVVQEGKEREVLRTKLMQVKFVSKDASGQDLKGKELLQAVAKIPGLIPSCDPPVNHEEESGNGVVSESEDINKGDMVLISFGDDDNISISKKAIEQYRKLSQVTKPLGVQREKTFKIQDNERIPITIVRLFPSENVVPASSPVCIKVETPQEEKIPKVRRGRPRGRGRGATRGRRRQQPKFLQEYTALQRGLKPKVKEEPESDHLEDTPKSESEDGGISTFGYESGVIVQMSPSYNASETDMDDFDNCDNINGEDILPFQLNSAPVDMSSKLTSNEIWKYLTEYASKCNRVQGLITQFNNESWLEVKRMSDFFHVDGEVMTDVSFKAVYRNDPSPVTYFLRGFSRLIRTGELSTANDINHLFKCLSHDRKLCLGLKPSPYQPDVETNEQVRLYFKQKGQFVSTPFESLFSKACRGIITIRGNSSSTTFTRGSKSILGVHALCSACAMLGKKMNQLMKASQKNGANVRINSSIEKLTEDKYNKQLFRQPIKNKGAPLSSSAIRQIFTQSVAEVLSARVPTGLSNTQDETDLDEEVRVRGKRKKGRKRPSEEGEEEEDTRPSVGVSEEEFLQMIDLRPPNPGIIARSLVKRCNVCQFRAPTMLALFSHMQGHMGTLKEKCSDCQVQLSSKEALETHRKQMHTQRSPMCIICQLDFTTKDQLFDHMNKHRDHHPFECPFCDHKLTNMDAYKKHVRLTHKIKSVRELKLSCKTCNIHFYTRDHLLLHRVNQNHEDIDMFNCKACSSSSVTANEFRSHVLEHTEEEREAANIAICSQCYKVFFSTFKLKFHMETKHNQGKKEPEPVQVEPHTSEPPKKKKNKGPYLRYLRANEKYECHKCRRRFKIRETLENHVKFSHGEKKVTKADFECNQCGRKFNALRRLANHTKIHSGNRPVFQCEECGQIYGKKIQVLEHIRTDHAEQVQRHQQRQELLQSSQPTDSLGDIQEQPQHPVIEGVASASWSPIKSPFKVPTVEQTQEAVYSLLQLTDF</sequence>
<feature type="region of interest" description="Disordered" evidence="8">
    <location>
        <begin position="342"/>
        <end position="408"/>
    </location>
</feature>
<dbReference type="EMBL" id="JAHLQT010028808">
    <property type="protein sequence ID" value="KAG7161780.1"/>
    <property type="molecule type" value="Genomic_DNA"/>
</dbReference>
<feature type="compositionally biased region" description="Polar residues" evidence="8">
    <location>
        <begin position="1115"/>
        <end position="1125"/>
    </location>
</feature>
<dbReference type="GO" id="GO:0000978">
    <property type="term" value="F:RNA polymerase II cis-regulatory region sequence-specific DNA binding"/>
    <property type="evidence" value="ECO:0007669"/>
    <property type="project" value="TreeGrafter"/>
</dbReference>
<dbReference type="GO" id="GO:0001228">
    <property type="term" value="F:DNA-binding transcription activator activity, RNA polymerase II-specific"/>
    <property type="evidence" value="ECO:0007669"/>
    <property type="project" value="TreeGrafter"/>
</dbReference>
<keyword evidence="6" id="KW-0539">Nucleus</keyword>
<feature type="region of interest" description="Disordered" evidence="8">
    <location>
        <begin position="978"/>
        <end position="1007"/>
    </location>
</feature>
<evidence type="ECO:0000256" key="5">
    <source>
        <dbReference type="ARBA" id="ARBA00022833"/>
    </source>
</evidence>
<protein>
    <submittedName>
        <fullName evidence="10">Zinc finger protein 26-like 3</fullName>
    </submittedName>
</protein>
<evidence type="ECO:0000313" key="11">
    <source>
        <dbReference type="Proteomes" id="UP000747542"/>
    </source>
</evidence>
<keyword evidence="5" id="KW-0862">Zinc</keyword>
<feature type="region of interest" description="Disordered" evidence="8">
    <location>
        <begin position="709"/>
        <end position="752"/>
    </location>
</feature>
<dbReference type="Proteomes" id="UP000747542">
    <property type="component" value="Unassembled WGS sequence"/>
</dbReference>
<feature type="domain" description="C2H2-type" evidence="9">
    <location>
        <begin position="805"/>
        <end position="833"/>
    </location>
</feature>
<evidence type="ECO:0000256" key="8">
    <source>
        <dbReference type="SAM" id="MobiDB-lite"/>
    </source>
</evidence>
<comment type="subcellular location">
    <subcellularLocation>
        <location evidence="1">Nucleus</location>
    </subcellularLocation>
</comment>
<feature type="domain" description="C2H2-type" evidence="9">
    <location>
        <begin position="1081"/>
        <end position="1109"/>
    </location>
</feature>
<reference evidence="10" key="1">
    <citation type="journal article" date="2021" name="Sci. Adv.">
        <title>The American lobster genome reveals insights on longevity, neural, and immune adaptations.</title>
        <authorList>
            <person name="Polinski J.M."/>
            <person name="Zimin A.V."/>
            <person name="Clark K.F."/>
            <person name="Kohn A.B."/>
            <person name="Sadowski N."/>
            <person name="Timp W."/>
            <person name="Ptitsyn A."/>
            <person name="Khanna P."/>
            <person name="Romanova D.Y."/>
            <person name="Williams P."/>
            <person name="Greenwood S.J."/>
            <person name="Moroz L.L."/>
            <person name="Walt D.R."/>
            <person name="Bodnar A.G."/>
        </authorList>
    </citation>
    <scope>NUCLEOTIDE SEQUENCE</scope>
    <source>
        <strain evidence="10">GMGI-L3</strain>
    </source>
</reference>
<comment type="caution">
    <text evidence="10">The sequence shown here is derived from an EMBL/GenBank/DDBJ whole genome shotgun (WGS) entry which is preliminary data.</text>
</comment>
<feature type="compositionally biased region" description="Basic and acidic residues" evidence="8">
    <location>
        <begin position="978"/>
        <end position="988"/>
    </location>
</feature>
<evidence type="ECO:0000256" key="7">
    <source>
        <dbReference type="PROSITE-ProRule" id="PRU00042"/>
    </source>
</evidence>
<evidence type="ECO:0000256" key="1">
    <source>
        <dbReference type="ARBA" id="ARBA00004123"/>
    </source>
</evidence>
<dbReference type="GO" id="GO:0005634">
    <property type="term" value="C:nucleus"/>
    <property type="evidence" value="ECO:0007669"/>
    <property type="project" value="UniProtKB-SubCell"/>
</dbReference>
<dbReference type="PROSITE" id="PS50157">
    <property type="entry name" value="ZINC_FINGER_C2H2_2"/>
    <property type="match status" value="7"/>
</dbReference>
<dbReference type="PANTHER" id="PTHR24376">
    <property type="entry name" value="ZINC FINGER PROTEIN"/>
    <property type="match status" value="1"/>
</dbReference>
<feature type="domain" description="C2H2-type" evidence="9">
    <location>
        <begin position="1052"/>
        <end position="1079"/>
    </location>
</feature>
<feature type="domain" description="C2H2-type" evidence="9">
    <location>
        <begin position="833"/>
        <end position="860"/>
    </location>
</feature>
<evidence type="ECO:0000259" key="9">
    <source>
        <dbReference type="PROSITE" id="PS50157"/>
    </source>
</evidence>
<dbReference type="PROSITE" id="PS00028">
    <property type="entry name" value="ZINC_FINGER_C2H2_1"/>
    <property type="match status" value="8"/>
</dbReference>
<feature type="domain" description="C2H2-type" evidence="9">
    <location>
        <begin position="1019"/>
        <end position="1047"/>
    </location>
</feature>
<feature type="domain" description="C2H2-type" evidence="9">
    <location>
        <begin position="957"/>
        <end position="985"/>
    </location>
</feature>
<dbReference type="OrthoDB" id="6343012at2759"/>
<feature type="compositionally biased region" description="Basic residues" evidence="8">
    <location>
        <begin position="346"/>
        <end position="367"/>
    </location>
</feature>
<feature type="region of interest" description="Disordered" evidence="8">
    <location>
        <begin position="1111"/>
        <end position="1131"/>
    </location>
</feature>
<dbReference type="InterPro" id="IPR013087">
    <property type="entry name" value="Znf_C2H2_type"/>
</dbReference>
<keyword evidence="11" id="KW-1185">Reference proteome</keyword>
<feature type="domain" description="C2H2-type" evidence="9">
    <location>
        <begin position="924"/>
        <end position="951"/>
    </location>
</feature>
<evidence type="ECO:0000256" key="6">
    <source>
        <dbReference type="ARBA" id="ARBA00023242"/>
    </source>
</evidence>
<keyword evidence="2" id="KW-0479">Metal-binding</keyword>
<proteinExistence type="predicted"/>
<evidence type="ECO:0000256" key="2">
    <source>
        <dbReference type="ARBA" id="ARBA00022723"/>
    </source>
</evidence>
<evidence type="ECO:0000256" key="3">
    <source>
        <dbReference type="ARBA" id="ARBA00022737"/>
    </source>
</evidence>
<keyword evidence="4 7" id="KW-0863">Zinc-finger</keyword>
<evidence type="ECO:0000313" key="10">
    <source>
        <dbReference type="EMBL" id="KAG7161780.1"/>
    </source>
</evidence>
<keyword evidence="3" id="KW-0677">Repeat</keyword>
<gene>
    <name evidence="10" type="primary">Zfp26-L3</name>
    <name evidence="10" type="ORF">Hamer_G007425</name>
</gene>
<dbReference type="GO" id="GO:0008270">
    <property type="term" value="F:zinc ion binding"/>
    <property type="evidence" value="ECO:0007669"/>
    <property type="project" value="UniProtKB-KW"/>
</dbReference>
<evidence type="ECO:0000256" key="4">
    <source>
        <dbReference type="ARBA" id="ARBA00022771"/>
    </source>
</evidence>
<dbReference type="SMART" id="SM00355">
    <property type="entry name" value="ZnF_C2H2"/>
    <property type="match status" value="10"/>
</dbReference>
<dbReference type="AlphaFoldDB" id="A0A8J5MRW1"/>
<organism evidence="10 11">
    <name type="scientific">Homarus americanus</name>
    <name type="common">American lobster</name>
    <dbReference type="NCBI Taxonomy" id="6706"/>
    <lineage>
        <taxon>Eukaryota</taxon>
        <taxon>Metazoa</taxon>
        <taxon>Ecdysozoa</taxon>
        <taxon>Arthropoda</taxon>
        <taxon>Crustacea</taxon>
        <taxon>Multicrustacea</taxon>
        <taxon>Malacostraca</taxon>
        <taxon>Eumalacostraca</taxon>
        <taxon>Eucarida</taxon>
        <taxon>Decapoda</taxon>
        <taxon>Pleocyemata</taxon>
        <taxon>Astacidea</taxon>
        <taxon>Nephropoidea</taxon>
        <taxon>Nephropidae</taxon>
        <taxon>Homarus</taxon>
    </lineage>
</organism>
<accession>A0A8J5MRW1</accession>